<organism evidence="2 3">
    <name type="scientific">Frigoriglobus tundricola</name>
    <dbReference type="NCBI Taxonomy" id="2774151"/>
    <lineage>
        <taxon>Bacteria</taxon>
        <taxon>Pseudomonadati</taxon>
        <taxon>Planctomycetota</taxon>
        <taxon>Planctomycetia</taxon>
        <taxon>Gemmatales</taxon>
        <taxon>Gemmataceae</taxon>
        <taxon>Frigoriglobus</taxon>
    </lineage>
</organism>
<dbReference type="RefSeq" id="WP_171473671.1">
    <property type="nucleotide sequence ID" value="NZ_CP053452.2"/>
</dbReference>
<keyword evidence="1" id="KW-0472">Membrane</keyword>
<evidence type="ECO:0000313" key="3">
    <source>
        <dbReference type="Proteomes" id="UP000503447"/>
    </source>
</evidence>
<accession>A0A6M5YZ45</accession>
<protein>
    <submittedName>
        <fullName evidence="2">Uncharacterized protein</fullName>
    </submittedName>
</protein>
<evidence type="ECO:0000256" key="1">
    <source>
        <dbReference type="SAM" id="Phobius"/>
    </source>
</evidence>
<feature type="transmembrane region" description="Helical" evidence="1">
    <location>
        <begin position="95"/>
        <end position="113"/>
    </location>
</feature>
<dbReference type="Proteomes" id="UP000503447">
    <property type="component" value="Chromosome"/>
</dbReference>
<keyword evidence="1" id="KW-1133">Transmembrane helix</keyword>
<evidence type="ECO:0000313" key="2">
    <source>
        <dbReference type="EMBL" id="QJW98511.1"/>
    </source>
</evidence>
<dbReference type="AlphaFoldDB" id="A0A6M5YZ45"/>
<gene>
    <name evidence="2" type="ORF">FTUN_6101</name>
</gene>
<dbReference type="EMBL" id="CP053452">
    <property type="protein sequence ID" value="QJW98511.1"/>
    <property type="molecule type" value="Genomic_DNA"/>
</dbReference>
<feature type="transmembrane region" description="Helical" evidence="1">
    <location>
        <begin position="71"/>
        <end position="89"/>
    </location>
</feature>
<proteinExistence type="predicted"/>
<reference evidence="3" key="1">
    <citation type="submission" date="2020-05" db="EMBL/GenBank/DDBJ databases">
        <title>Frigoriglobus tundricola gen. nov., sp. nov., a psychrotolerant cellulolytic planctomycete of the family Gemmataceae with two divergent copies of 16S rRNA gene.</title>
        <authorList>
            <person name="Kulichevskaya I.S."/>
            <person name="Ivanova A.A."/>
            <person name="Naumoff D.G."/>
            <person name="Beletsky A.V."/>
            <person name="Rijpstra W.I.C."/>
            <person name="Sinninghe Damste J.S."/>
            <person name="Mardanov A.V."/>
            <person name="Ravin N.V."/>
            <person name="Dedysh S.N."/>
        </authorList>
    </citation>
    <scope>NUCLEOTIDE SEQUENCE [LARGE SCALE GENOMIC DNA]</scope>
    <source>
        <strain evidence="3">PL17</strain>
    </source>
</reference>
<keyword evidence="3" id="KW-1185">Reference proteome</keyword>
<dbReference type="KEGG" id="ftj:FTUN_6101"/>
<keyword evidence="1" id="KW-0812">Transmembrane</keyword>
<name>A0A6M5YZ45_9BACT</name>
<sequence length="163" mass="17180">MSSPLRPKTLLTLQLAETARAVETAAGAPPMFLGDEELERRRAAVEQALDALDARVLAGVQNNRGVYRTQLLILGVLAIAVVAATVYAIAREALVAGGVAGVGTLATAAWFIPQYRALKRERMYLETLVPGWRAVVAAATTEAGLQKAAADIVAAMRQLDAGN</sequence>